<dbReference type="Gene3D" id="1.25.40.10">
    <property type="entry name" value="Tetratricopeptide repeat domain"/>
    <property type="match status" value="1"/>
</dbReference>
<reference evidence="2" key="1">
    <citation type="submission" date="2018-05" db="EMBL/GenBank/DDBJ databases">
        <authorList>
            <person name="Lanie J.A."/>
            <person name="Ng W.-L."/>
            <person name="Kazmierczak K.M."/>
            <person name="Andrzejewski T.M."/>
            <person name="Davidsen T.M."/>
            <person name="Wayne K.J."/>
            <person name="Tettelin H."/>
            <person name="Glass J.I."/>
            <person name="Rusch D."/>
            <person name="Podicherti R."/>
            <person name="Tsui H.-C.T."/>
            <person name="Winkler M.E."/>
        </authorList>
    </citation>
    <scope>NUCLEOTIDE SEQUENCE</scope>
</reference>
<name>A0A381P716_9ZZZZ</name>
<evidence type="ECO:0000313" key="2">
    <source>
        <dbReference type="EMBL" id="SUZ62735.1"/>
    </source>
</evidence>
<accession>A0A381P716</accession>
<protein>
    <submittedName>
        <fullName evidence="2">Uncharacterized protein</fullName>
    </submittedName>
</protein>
<dbReference type="SMART" id="SM00028">
    <property type="entry name" value="TPR"/>
    <property type="match status" value="2"/>
</dbReference>
<gene>
    <name evidence="2" type="ORF">METZ01_LOCUS15589</name>
</gene>
<dbReference type="Pfam" id="PF13432">
    <property type="entry name" value="TPR_16"/>
    <property type="match status" value="1"/>
</dbReference>
<dbReference type="InterPro" id="IPR019734">
    <property type="entry name" value="TPR_rpt"/>
</dbReference>
<dbReference type="InterPro" id="IPR011990">
    <property type="entry name" value="TPR-like_helical_dom_sf"/>
</dbReference>
<organism evidence="2">
    <name type="scientific">marine metagenome</name>
    <dbReference type="NCBI Taxonomy" id="408172"/>
    <lineage>
        <taxon>unclassified sequences</taxon>
        <taxon>metagenomes</taxon>
        <taxon>ecological metagenomes</taxon>
    </lineage>
</organism>
<dbReference type="Pfam" id="PF13174">
    <property type="entry name" value="TPR_6"/>
    <property type="match status" value="1"/>
</dbReference>
<feature type="coiled-coil region" evidence="1">
    <location>
        <begin position="50"/>
        <end position="77"/>
    </location>
</feature>
<dbReference type="EMBL" id="UINC01000888">
    <property type="protein sequence ID" value="SUZ62735.1"/>
    <property type="molecule type" value="Genomic_DNA"/>
</dbReference>
<dbReference type="PROSITE" id="PS50005">
    <property type="entry name" value="TPR"/>
    <property type="match status" value="2"/>
</dbReference>
<keyword evidence="1" id="KW-0175">Coiled coil</keyword>
<dbReference type="AlphaFoldDB" id="A0A381P716"/>
<proteinExistence type="predicted"/>
<evidence type="ECO:0000256" key="1">
    <source>
        <dbReference type="SAM" id="Coils"/>
    </source>
</evidence>
<sequence length="275" mass="29938">MTPPFGTSVALRRGRGRGGGVFLVTALLISSGCAMKGDVKRLQDEVAGQAVRQEAQLEDLSADLQDLQDSLQVQSAIANEMVVDTRGGLARQLRDLQTQQSQMVQLIGQIQREVAMMSQRLQADGGRVTTSTLRADPDSLGALIGRGGGDQADCEQIWGAAIIQFNRGSNAAARAGFNGFLRDCPEDERVARSRFNLGDIAAQQDRPDDAIEEFLRIVQLDPEADEVPLAQYRIGLLYLEQGNAQQARTYLELVVNSYPDDPVAELARVELQGIR</sequence>
<dbReference type="SUPFAM" id="SSF48452">
    <property type="entry name" value="TPR-like"/>
    <property type="match status" value="1"/>
</dbReference>